<feature type="domain" description="Fibronectin type-III" evidence="1">
    <location>
        <begin position="3472"/>
        <end position="3558"/>
    </location>
</feature>
<feature type="domain" description="Fibronectin type-III" evidence="1">
    <location>
        <begin position="770"/>
        <end position="856"/>
    </location>
</feature>
<dbReference type="PANTHER" id="PTHR47135:SF4">
    <property type="match status" value="1"/>
</dbReference>
<gene>
    <name evidence="3" type="primary">LOC106569673</name>
</gene>
<name>A0ABM3CUS5_SALSA</name>
<dbReference type="PROSITE" id="PS50853">
    <property type="entry name" value="FN3"/>
    <property type="match status" value="46"/>
</dbReference>
<feature type="domain" description="Fibronectin type-III" evidence="1">
    <location>
        <begin position="2075"/>
        <end position="2161"/>
    </location>
</feature>
<feature type="domain" description="Fibronectin type-III" evidence="1">
    <location>
        <begin position="2771"/>
        <end position="2860"/>
    </location>
</feature>
<feature type="domain" description="Fibronectin type-III" evidence="1">
    <location>
        <begin position="4518"/>
        <end position="4604"/>
    </location>
</feature>
<feature type="domain" description="Fibronectin type-III" evidence="1">
    <location>
        <begin position="4083"/>
        <end position="4170"/>
    </location>
</feature>
<feature type="domain" description="Fibronectin type-III" evidence="1">
    <location>
        <begin position="1553"/>
        <end position="1639"/>
    </location>
</feature>
<feature type="domain" description="Fibronectin type-III" evidence="1">
    <location>
        <begin position="3036"/>
        <end position="3122"/>
    </location>
</feature>
<feature type="domain" description="Fibronectin type-III" evidence="1">
    <location>
        <begin position="2249"/>
        <end position="2335"/>
    </location>
</feature>
<feature type="domain" description="Fibronectin type-III" evidence="1">
    <location>
        <begin position="1988"/>
        <end position="2074"/>
    </location>
</feature>
<feature type="domain" description="Fibronectin type-III" evidence="1">
    <location>
        <begin position="857"/>
        <end position="943"/>
    </location>
</feature>
<feature type="domain" description="Fibronectin type-III" evidence="1">
    <location>
        <begin position="74"/>
        <end position="160"/>
    </location>
</feature>
<dbReference type="SMART" id="SM00060">
    <property type="entry name" value="FN3"/>
    <property type="match status" value="53"/>
</dbReference>
<feature type="domain" description="Fibronectin type-III" evidence="1">
    <location>
        <begin position="1205"/>
        <end position="1291"/>
    </location>
</feature>
<feature type="domain" description="Fibronectin type-III" evidence="1">
    <location>
        <begin position="335"/>
        <end position="421"/>
    </location>
</feature>
<feature type="domain" description="Fibronectin type-III" evidence="1">
    <location>
        <begin position="2336"/>
        <end position="2422"/>
    </location>
</feature>
<feature type="domain" description="Fibronectin type-III" evidence="1">
    <location>
        <begin position="596"/>
        <end position="682"/>
    </location>
</feature>
<feature type="domain" description="Fibronectin type-III" evidence="1">
    <location>
        <begin position="3296"/>
        <end position="3383"/>
    </location>
</feature>
<feature type="domain" description="Fibronectin type-III" evidence="1">
    <location>
        <begin position="3210"/>
        <end position="3295"/>
    </location>
</feature>
<feature type="domain" description="Fibronectin type-III" evidence="1">
    <location>
        <begin position="1292"/>
        <end position="1378"/>
    </location>
</feature>
<feature type="domain" description="Fibronectin type-III" evidence="1">
    <location>
        <begin position="509"/>
        <end position="595"/>
    </location>
</feature>
<feature type="domain" description="Fibronectin type-III" evidence="1">
    <location>
        <begin position="5045"/>
        <end position="5141"/>
    </location>
</feature>
<proteinExistence type="predicted"/>
<dbReference type="InterPro" id="IPR013783">
    <property type="entry name" value="Ig-like_fold"/>
</dbReference>
<feature type="domain" description="Fibronectin type-III" evidence="1">
    <location>
        <begin position="2423"/>
        <end position="2509"/>
    </location>
</feature>
<feature type="domain" description="Fibronectin type-III" evidence="1">
    <location>
        <begin position="1814"/>
        <end position="1900"/>
    </location>
</feature>
<feature type="domain" description="Fibronectin type-III" evidence="1">
    <location>
        <begin position="161"/>
        <end position="247"/>
    </location>
</feature>
<feature type="domain" description="Fibronectin type-III" evidence="1">
    <location>
        <begin position="5239"/>
        <end position="5329"/>
    </location>
</feature>
<feature type="domain" description="Fibronectin type-III" evidence="1">
    <location>
        <begin position="4689"/>
        <end position="4780"/>
    </location>
</feature>
<feature type="domain" description="Fibronectin type-III" evidence="1">
    <location>
        <begin position="944"/>
        <end position="1030"/>
    </location>
</feature>
<dbReference type="SUPFAM" id="SSF49265">
    <property type="entry name" value="Fibronectin type III"/>
    <property type="match status" value="49"/>
</dbReference>
<feature type="domain" description="Fibronectin type-III" evidence="1">
    <location>
        <begin position="2597"/>
        <end position="2683"/>
    </location>
</feature>
<reference evidence="3" key="1">
    <citation type="submission" date="2025-08" db="UniProtKB">
        <authorList>
            <consortium name="RefSeq"/>
        </authorList>
    </citation>
    <scope>IDENTIFICATION</scope>
</reference>
<feature type="domain" description="Fibronectin type-III" evidence="1">
    <location>
        <begin position="2684"/>
        <end position="2770"/>
    </location>
</feature>
<dbReference type="CDD" id="cd00063">
    <property type="entry name" value="FN3"/>
    <property type="match status" value="4"/>
</dbReference>
<feature type="domain" description="Fibronectin type-III" evidence="1">
    <location>
        <begin position="1031"/>
        <end position="1117"/>
    </location>
</feature>
<feature type="domain" description="Fibronectin type-III" evidence="1">
    <location>
        <begin position="3906"/>
        <end position="3992"/>
    </location>
</feature>
<feature type="domain" description="Fibronectin type-III" evidence="1">
    <location>
        <begin position="4871"/>
        <end position="4957"/>
    </location>
</feature>
<accession>A0ABM3CUS5</accession>
<feature type="domain" description="Fibronectin type-III" evidence="1">
    <location>
        <begin position="1379"/>
        <end position="1465"/>
    </location>
</feature>
<sequence length="5330" mass="556002">MGTVSWTAVAKADMYLATATGDDGHTHTCSSNSTDCSFTDLHCAETYAVTVVTIVRGCHSDPSPDVELRTGACPPTNVTTSLQCDGNMGTVSWTAVARADMYLATATGDDGHTHTCSSNSTDCSFTDLHCAETYAVTVVTIVRGCHSDPSPDVELRTGACPPTNVTTSLQCDGNMGTVSWTAVARADMYLATATGDDGHTHTCSSNSTDCSFTDLHCAETYAVTVVTIVRGCHSDPSPDVELRTGACPPTNVTTSLQCDGNMGTVSWTAVARADMYLATVTGDDGHTHTCSSNSTDCSFTDLHCAETYAVTVVTIVRGCHSDPSPDVELRTGACPPTNVTTSLQCDGNMGTVSWTAVARADMYLATATGDDGHTHTCSSNSTDCSFTDLHCAETYAVTVVTIVRGCHSDPSPDVELRTGACPPTNVTTSLQCDGNMGTVSWTAVARADMYLATATGDDGHTHTCSSNSTDCSFTDLHCAETYAVTVVTIVRGCHSDPSPDVELRTGACPPTNVTTSLQCDGNMGTVSWTAVARADMYLATVTGDDGHTHTCSSNSTDCSFTDLHCAETYAVTVVTIVRGCHSDPSPDVELRTGACPPTNVTTSLQCDGNMGTVSWTAVARADMYLATATGDDGHTHTCSSNSTDCSFTDLHCAETYAVTVVTIVRGCHSDPSPDVELRTGACPPTNVTTSLQCDGNMGTVSWTAVARADMYLATATGDDGHTHTCSSNSTDCSFTDLHCAETYAVTVVTIVRGCHSDPSPDVELRTGACPPTNVTTSLQCDGNMGTVSWTAVARADMYLATVTGDDGHTHTCSSNSTDCSFTDLHCAETYAVTVVTIVRGCHSDPSPDVELRTGACPPTNVTTSLQCDGNMGTVSWTAVARADMYLATATGDDGHTHTCSSNSTDCSFTDLHCAETYAVTVVTIVRGCHSDPSPDVELRTGACPPTNVTTSLQCDGNMGTVSWTAVARADMYLATATGDDGHTHTCSSNSTDCSFTDLHCAETYAVTVVTIVRGCHSDPSPDVELRTGACPPTNVTTSLQCDGNMGTVSWTAVARADMYLATATGDDGHTHTCSSNSTDCSFTDLHCAETYAVTVVTIVRGCHSDPSPDVELRTGACPPTNVTTSLQCDGNMGTVSWTAVARADMYLATATGDDGHTHTCSSNSTDCSFTDLHCAETYAVTVVTIVRGCHSDPSPDVELRTGACPPTNVTTSLQCDGNMGTVSWTAVARADMYLATATGDDGHTHTCSSNSTDCSFTDLHCAETYAVTVVTIVRGCHSDPSPDVELRTGACPPTNVTTSLQCDGNMGTVSWTAVAKADMYLATATGDDGHTHTCSSNSTDCSFTDLHCAETYAVTVVTIVRGCHSDPSPDVELRTGACPPTNVTTSLQCDGNMGTVSWTAVAKADMYLATATGDDGHTHTCSSNSTDCSLTDLHCAETYAVTVVTIVRGCHSDPSPDVELRTGACPPTNVTTSLQCDGNMGTVSWTAVAKADMYLATATGDDGHTHTCSSNSTDCSLTDLHCAETYAVTVVTIVRGCHSDPSPDVELRTGACPPTNVTTSLHCDGNMGTVSWTAVAKADMYLATATGDDGHTHTCSSNSTDCSFTDLHCAETYAVTVVTIVRGCHSDPSPDVELRTGACPPTNVTTSLQCDGNMGTVSWTAVAKADMYLATATGDDGHTHTCSSNSTDCSLTDLHCAETYAVTVVTIVRGCHSDPSPDVELRTGACPPTNVTTSLHCDGNMGTVSWTAVAKADMYLATATGDDGHTHTCSSNSTDCSFTDLHCAETYAVTVVTIVRGCHSDPSPDVELRTGACPPTNVTTSLQCDGNMGTVSWTAVAKADMYLATATGDDGHTHTCSSNSTDCSLTDLHCAETYAVTVVTIVRGCHSDPSPDVELRTGACPPTNVTTSLQCDGNMGTVSWTAVAKADMYLATATGDDGHTHTCSSNSTDCSLTDLHCAETYAVTVVTIVRGCHSDPSPDVELRTGACPPTNVTTSLQCDGNMGTVSWTAVAKADMYLATATGDDGHTHTCSSNSTDCSLTDLHCAETYAVTVVTIVRGCHSDPSPDVELRTGACPPTNVTTSLQCDGNMGTVSWTAVAKADMYLATATGDDGHTHTCSSNSTDCSLTDLHCAETYAVTVVTIVRGCHSDPSPDVELRTGACPPTNVTTSLQCDGNMGTVSWTAVAKADMYLATATGDDGHTHTCSSNSTDCSLTDLHCAETYAVTVVTIVRGCHSDPSPDVELRTGACPPTNVTTSLHCDGNMGTVSWTAVAKADMYLATATGDDGHTHTCSSNSTDCSFTDLHCAETYAVTVVTIVRGCHSDPSPDVELRTGACPPTNVTTSLQCDGNMGTVSWTAVAKADMYLATATGDDGHTHTCSSNSTDCSLTDLHCAETYAVTVVTIVRGCHSDPSPDVELRTGACPPTNVTTSLHCDGNMGTVSWTAVAKADMYLATATGDDGHTHTCSSNSTDCSFTDLHCAETYAVTVVTIVRGCHSDPSPDVELRTGACPPTNVTTSLQCDGNMGTVSWTAVARADMYLATATGDDGHTHTCSSNSTDCSFTDLHCAETYAVTVVTIVRGCHSDPSPDVELRTGACPPTNVTTSLQCDGNMGTVSWTAVAKADMYLATATGDDGHTHTCSSNSTDCSFTDLHCAETYAVTVVTIVRGCHSDPSPDVELRTGACPPTNVTTSLQCDGNMGTVSWTAVAKADMYLATATGDDGHTHTCSSNSTDCSFTDLHCAETYAVTVVTIVRGCHSDPSPDVELRTALCPPIDLEGMVSCSTNILSLTWDASPVYGANYTLHSQKIGGANTTTSYPTSDSSIFITGLQCGERYKFQVVTSDGTCNSSLSRPLEMDTAPCHPTHLAAHVDCGTNRGNISWFESVGASYYIAEVTGSHGHVASCTSNDTSCVVKLHCGRTYSATLVASTDSCNSTLHATIEFDSAPCLPENVVAELNCNSNVLSVQWQQTPGDADDTYTALAIGNDGYQASCNSTSTSCSISNLQCGQTYEVAVTSSSINCSIIAGSDYRVQSAPCKPQNTTVDLECSTNVATVIWDLTSTSQNYTVTATDMSGTNTSCNTNETSCSFSELSCGEMYTFSVMGLTNVCMSEVSSPMQMLTAPCVPTNIASSLDCGTGMAFITWNSAVGATAYTVQAESNHGHKSSCSDTGTQCSLKNLACGQEYSVVVVALHTGCPGPGSQAVTFTTAPCSPQSVETQLDCTSGRLNVSWQPSIGATRYHATVQDGSNVMMCDTNTTSCVVPDLSCGNAYNVTVVAQGQSCNSSHSAANEISTAPCPPTSLSATVDCSTNIAMVTWDSQNAQGVAYSARASDVQGSSVECNTTDSNCALTRLQCGSEYNVTVTASKDNCSSVPSLTFTFTTAPCVPLLSDVQLLCSSDSASITWATAAGAELYEVTAEDGQGGSLQCNSSDVTSCQVSSLQCGQQYVFSVTASDRLCVSPPSAMIQSMTAPCPPQNIRTSVGCENRTACISWTHSQGALSYTARLHRADGEAASCSSNATGCDITSLPCGETYTVTVAAEGHTCNSSQSSESSIKTAPCVPSAPVANLSCSTNMAAMTWNSSLGADLYSVVANSSAGHSGNCQSAGLSCELTTLLCGQTYMVTVTAQDSTCTSDSSQSVEVKTVPCVPTGVMASSDCLSNAVTASWLASDGSEYYTATLEDGNGMSTTCKSVGKQCNVTGLQCGQVYHVTVAGSDDQCTSPQSVDTHTHSVPCLPSSIQAVMDCEAVSATVSWQPSTGALSYVTMITAGLGHNASCATNHTNCEMSVLDCGEDYTVSVKALGKSCSSVEQMTGHLTTEPCVPMYLSVSYSLSIAQLFWDTAKGATSYSAQAITDQGLTVSCHTNDTYCALPGMACGQIYNVTVSASNSACNNSVTTKPYTLMTEPCPPTNVQASMDCNTLTGSVSWEASDVAMGYAVVLGGEDGHSTDCLTTATSCDMGGLNCGTVYYVYVRALGVQFNSSVSSGVILSPAPCLPSSVQAQVDCGSDGAALLSWSYTDGANNYTLSANGMGGEAVSCTTQQNQNHCNVTGLSCGGHYNITLTATNQECQITVPINASFDTRPCAPQHVAVYLTCGTQTADLSWEERSEVELYVSSASRWSDGAVQHCNSTGSTCHFTDLTCGETYSFTVTASANGCRSPPSYTVQINTEPCQPTGVTSHLLCNSEQFLLSWHPASGAALYVVTATGNLGYVEAFNTTNTSLSASLPCGQTYSVTLLGQDHRCDSQPSTPVTFKTAPCVPQAVETYVECGASMGSVSWMPSDGADTYTAIAIGRDAHTHPCVTNNTSCTWSNLHCGEEYTVHVTSGDDICTSSPGNSTIIQMAPCVPQDLVASLDCGLSMVYLNWNASEGAEKYLLAVYGTDGYFMERIVNTNLVQLPLLSCGKSYSMTVIAANQNCSSAPSGPADIQTWPCPPTAVSASLDCLSNIAMVTWEESNGTDFYTATLETAGGKSQTCMSPTSLCGVPSLDCGLSYSVSVTASNLQCNSTQSIGSSLQTGPCAPGNLQTSLQCSTNSTSVTWDRGSGALSYMVVGEATNSHITSCNSSATYCDLEGLQCGQMYNVSVHSMDGVCRSIQSVSSDVQTAPCPPQNVAAQVYCASGIMLVTWEPNMDARFFLVDAVTEGGSSHSCNTTDTQCSITSLPCGESFSVQVTAAGGGCHSMPSEALNVSSAPCMPTRVNGSQDCVTNSAWVSWAPALGVDRYMVTADGVGGYNSSCSTPGFDTTCEVPDLACGVRYNFSVTASNGHCDSPPSATFDLETAPCALASITAFAQCHNSSILVLWAPMGGSVGNSVYTATAEASDRSVLTCNSSASSCDLEGALCGLHYTVIVAASSDSCTSQRSPPYRISMEPCPPRGVVISSACESHGAHVSWTASPVAETYLMIATGGNGDVWSCNTTANNCSLSALQCGQQYAVSVTASHENCSSMASQNVTFNTVPCQPDGLSVLVQCVNHSALLSWTVRGGVVDYWGCAQAEDGIMLYCESTGTSCTIAGLECGAQYNFSVQASDGTCNSSFSEPLLAGAAPCPPETMAVTIFPMQNQTQFLHASWTHVNCPNVQYLLEVTGSILGDSQSLFELSSYWTSSSFFELLLPCGSSYSATVRSRNFAGDSAPSAAITGITAPCPPPVVTYSGSNSSATISWNASVYATMYMVYDISGVVRTQVCSTVELYCSLANLDYNNLEVTASNTAGESDPTREITVHHLRRRDLSEEEMISETGLSMPEVRVTVETLNVLLVEWSPVKGVAYYTLVVREQSSRPRHASRSQILTVYGESSIVTDLNPSFTYCLSVSAQTEASRGPYSEPVCVETAVKM</sequence>
<dbReference type="Gene3D" id="2.60.40.10">
    <property type="entry name" value="Immunoglobulins"/>
    <property type="match status" value="48"/>
</dbReference>
<evidence type="ECO:0000259" key="1">
    <source>
        <dbReference type="PROSITE" id="PS50853"/>
    </source>
</evidence>
<feature type="domain" description="Fibronectin type-III" evidence="1">
    <location>
        <begin position="4958"/>
        <end position="5044"/>
    </location>
</feature>
<feature type="domain" description="Fibronectin type-III" evidence="1">
    <location>
        <begin position="2510"/>
        <end position="2596"/>
    </location>
</feature>
<feature type="domain" description="Fibronectin type-III" evidence="1">
    <location>
        <begin position="1640"/>
        <end position="1726"/>
    </location>
</feature>
<evidence type="ECO:0000313" key="3">
    <source>
        <dbReference type="RefSeq" id="XP_045550316.1"/>
    </source>
</evidence>
<feature type="domain" description="Fibronectin type-III" evidence="1">
    <location>
        <begin position="1727"/>
        <end position="1813"/>
    </location>
</feature>
<feature type="domain" description="Fibronectin type-III" evidence="1">
    <location>
        <begin position="1466"/>
        <end position="1552"/>
    </location>
</feature>
<feature type="domain" description="Fibronectin type-III" evidence="1">
    <location>
        <begin position="1901"/>
        <end position="1987"/>
    </location>
</feature>
<dbReference type="PANTHER" id="PTHR47135">
    <property type="entry name" value="FIBRONECTIN TYPE III DOMAIN-CONTAINING PROTEIN 7"/>
    <property type="match status" value="1"/>
</dbReference>
<feature type="domain" description="Fibronectin type-III" evidence="1">
    <location>
        <begin position="3384"/>
        <end position="3471"/>
    </location>
</feature>
<keyword evidence="2" id="KW-1185">Reference proteome</keyword>
<evidence type="ECO:0000313" key="2">
    <source>
        <dbReference type="Proteomes" id="UP001652741"/>
    </source>
</evidence>
<dbReference type="RefSeq" id="XP_045550316.1">
    <property type="nucleotide sequence ID" value="XM_045694360.1"/>
</dbReference>
<feature type="domain" description="Fibronectin type-III" evidence="1">
    <location>
        <begin position="422"/>
        <end position="508"/>
    </location>
</feature>
<feature type="domain" description="Fibronectin type-III" evidence="1">
    <location>
        <begin position="3123"/>
        <end position="3209"/>
    </location>
</feature>
<feature type="domain" description="Fibronectin type-III" evidence="1">
    <location>
        <begin position="1118"/>
        <end position="1204"/>
    </location>
</feature>
<protein>
    <recommendedName>
        <fullName evidence="1">Fibronectin type-III domain-containing protein</fullName>
    </recommendedName>
</protein>
<dbReference type="InterPro" id="IPR003961">
    <property type="entry name" value="FN3_dom"/>
</dbReference>
<dbReference type="Proteomes" id="UP001652741">
    <property type="component" value="Chromosome ssa14"/>
</dbReference>
<organism evidence="2 3">
    <name type="scientific">Salmo salar</name>
    <name type="common">Atlantic salmon</name>
    <dbReference type="NCBI Taxonomy" id="8030"/>
    <lineage>
        <taxon>Eukaryota</taxon>
        <taxon>Metazoa</taxon>
        <taxon>Chordata</taxon>
        <taxon>Craniata</taxon>
        <taxon>Vertebrata</taxon>
        <taxon>Euteleostomi</taxon>
        <taxon>Actinopterygii</taxon>
        <taxon>Neopterygii</taxon>
        <taxon>Teleostei</taxon>
        <taxon>Protacanthopterygii</taxon>
        <taxon>Salmoniformes</taxon>
        <taxon>Salmonidae</taxon>
        <taxon>Salmoninae</taxon>
        <taxon>Salmo</taxon>
    </lineage>
</organism>
<dbReference type="InterPro" id="IPR036116">
    <property type="entry name" value="FN3_sf"/>
</dbReference>
<feature type="domain" description="Fibronectin type-III" evidence="1">
    <location>
        <begin position="2162"/>
        <end position="2248"/>
    </location>
</feature>
<feature type="domain" description="Fibronectin type-III" evidence="1">
    <location>
        <begin position="248"/>
        <end position="334"/>
    </location>
</feature>
<feature type="domain" description="Fibronectin type-III" evidence="1">
    <location>
        <begin position="683"/>
        <end position="769"/>
    </location>
</feature>